<dbReference type="InterPro" id="IPR029060">
    <property type="entry name" value="PIN-like_dom_sf"/>
</dbReference>
<reference evidence="22" key="2">
    <citation type="journal article" date="2020" name="Microorganisms">
        <title>Osmotic Adaptation and Compatible Solute Biosynthesis of Phototrophic Bacteria as Revealed from Genome Analyses.</title>
        <authorList>
            <person name="Imhoff J.F."/>
            <person name="Rahn T."/>
            <person name="Kunzel S."/>
            <person name="Keller A."/>
            <person name="Neulinger S.C."/>
        </authorList>
    </citation>
    <scope>NUCLEOTIDE SEQUENCE</scope>
    <source>
        <strain evidence="22">DSM 9154</strain>
    </source>
</reference>
<dbReference type="InterPro" id="IPR012337">
    <property type="entry name" value="RNaseH-like_sf"/>
</dbReference>
<dbReference type="Pfam" id="PF01367">
    <property type="entry name" value="5_3_exonuc"/>
    <property type="match status" value="1"/>
</dbReference>
<organism evidence="22 23">
    <name type="scientific">Rhodovibrio salinarum</name>
    <dbReference type="NCBI Taxonomy" id="1087"/>
    <lineage>
        <taxon>Bacteria</taxon>
        <taxon>Pseudomonadati</taxon>
        <taxon>Pseudomonadota</taxon>
        <taxon>Alphaproteobacteria</taxon>
        <taxon>Rhodospirillales</taxon>
        <taxon>Rhodovibrionaceae</taxon>
        <taxon>Rhodovibrio</taxon>
    </lineage>
</organism>
<evidence type="ECO:0000256" key="14">
    <source>
        <dbReference type="ARBA" id="ARBA00023204"/>
    </source>
</evidence>
<evidence type="ECO:0000259" key="19">
    <source>
        <dbReference type="SMART" id="SM00474"/>
    </source>
</evidence>
<keyword evidence="12 17" id="KW-0239">DNA-directed DNA polymerase</keyword>
<dbReference type="EMBL" id="NRRE01000009">
    <property type="protein sequence ID" value="MBK1696084.1"/>
    <property type="molecule type" value="Genomic_DNA"/>
</dbReference>
<sequence>MASESPAQQAEKPSPSQAGTESQATSGADVPGGVRHLYLIDGSGYIFRAYHKLPPTMTRPDGTPTFAVYGFINMLLKLLRDIGDREAIAVIFDASGHSFRNDIYPDYKANRPEMPEDLAPQIPLCREAVRAFNIPSIEEEGYEADDLIASYAKLAEQQGTKVTIVSSDKDLMQLIRPGIDMMDPMDGRLIGPEDVEKKFGVPPEKVVDVQALWGDSVDNIPGVPGIGQKIAAELIQQYGDVETLLAKTGEIKQKKRRENLETYAEQARISRQLVRLDDAMTLTHGLEDLRAREPDPQVLKGWLEEQAFTSLLARLDLEGEKSDQPAPEAAEAEYELVQTQARLDAWIAEAFDRGVVAFDAETTSLDALSAELVGVSLATAPGRACYVPLAHTGEGAGELDLSGKGAPSQVDFDAALKALKPLLEDPGTLKIGQNIKYDRVVLARYGLKITPIDDTMLLSYVLEGGQHGHGMDELAQHHLGYKTIAYKEVAGTGKAQVTFDKVPLDKALDYAAEDADITFRLHALLKPRLLPEKMVSVYETLERPLSQVLTDMERAGVKVDPAVLKEMSRDFGERMEQLEEQIYQLAGKRFTVGSTKQLGEILFDEMGLQGQRKGKSGAYSTDAEVLQTLANQGHDLPARVLDWRQIQKLKSTYTDALQDEINKDTGRVHTAFQQAVASTGRLSSSDPNLQNIPIRTEEGRKIRQAFVAEKGQTLLSVDYSQIELRLAAHMAEEKSLQQAFRDDADIHAMTASEVFGVPVEGMDPSVRRQAKAINFGIIYGISPFGLAQNLGIEQSAAKQYIDTYFQRYPAIKAFMDAKKAFAKEHGYVETLFGRRIYLPEIKSKQPGRRSFSERAAINAPIQGSAADIIKRAMIRLPRALDDAGLKARMLLQVHDELLFEVPEAELDATSKCVREVMEQAAEPVVELAVPLVAEAGTGSSWAEAH</sequence>
<dbReference type="FunFam" id="3.30.420.10:FF:000026">
    <property type="entry name" value="DNA polymerase I"/>
    <property type="match status" value="1"/>
</dbReference>
<comment type="catalytic activity">
    <reaction evidence="15 17">
        <text>DNA(n) + a 2'-deoxyribonucleoside 5'-triphosphate = DNA(n+1) + diphosphate</text>
        <dbReference type="Rhea" id="RHEA:22508"/>
        <dbReference type="Rhea" id="RHEA-COMP:17339"/>
        <dbReference type="Rhea" id="RHEA-COMP:17340"/>
        <dbReference type="ChEBI" id="CHEBI:33019"/>
        <dbReference type="ChEBI" id="CHEBI:61560"/>
        <dbReference type="ChEBI" id="CHEBI:173112"/>
        <dbReference type="EC" id="2.7.7.7"/>
    </reaction>
</comment>
<dbReference type="RefSeq" id="WP_027289947.1">
    <property type="nucleotide sequence ID" value="NZ_NRRE01000009.1"/>
</dbReference>
<evidence type="ECO:0000256" key="6">
    <source>
        <dbReference type="ARBA" id="ARBA00022695"/>
    </source>
</evidence>
<accession>A0A934QFZ8</accession>
<evidence type="ECO:0000256" key="5">
    <source>
        <dbReference type="ARBA" id="ARBA00022679"/>
    </source>
</evidence>
<comment type="function">
    <text evidence="17">In addition to polymerase activity, this DNA polymerase exhibits 3'-5' and 5'-3' exonuclease activity.</text>
</comment>
<keyword evidence="9 17" id="KW-0227">DNA damage</keyword>
<dbReference type="PANTHER" id="PTHR10133:SF27">
    <property type="entry name" value="DNA POLYMERASE NU"/>
    <property type="match status" value="1"/>
</dbReference>
<keyword evidence="11 17" id="KW-0269">Exonuclease</keyword>
<evidence type="ECO:0000256" key="8">
    <source>
        <dbReference type="ARBA" id="ARBA00022722"/>
    </source>
</evidence>
<comment type="subunit">
    <text evidence="2">Single-chain monomer with multiple functions.</text>
</comment>
<dbReference type="Gene3D" id="3.30.420.10">
    <property type="entry name" value="Ribonuclease H-like superfamily/Ribonuclease H"/>
    <property type="match status" value="1"/>
</dbReference>
<evidence type="ECO:0000256" key="4">
    <source>
        <dbReference type="ARBA" id="ARBA00020311"/>
    </source>
</evidence>
<dbReference type="InterPro" id="IPR019760">
    <property type="entry name" value="DNA-dir_DNA_pol_A_CS"/>
</dbReference>
<dbReference type="Pfam" id="PF01612">
    <property type="entry name" value="DNA_pol_A_exo1"/>
    <property type="match status" value="1"/>
</dbReference>
<gene>
    <name evidence="17" type="primary">polA</name>
    <name evidence="22" type="ORF">CKO21_02340</name>
</gene>
<comment type="caution">
    <text evidence="22">The sequence shown here is derived from an EMBL/GenBank/DDBJ whole genome shotgun (WGS) entry which is preliminary data.</text>
</comment>
<dbReference type="CDD" id="cd09898">
    <property type="entry name" value="H3TH_53EXO"/>
    <property type="match status" value="1"/>
</dbReference>
<dbReference type="Gene3D" id="1.10.150.20">
    <property type="entry name" value="5' to 3' exonuclease, C-terminal subdomain"/>
    <property type="match status" value="2"/>
</dbReference>
<dbReference type="SUPFAM" id="SSF88723">
    <property type="entry name" value="PIN domain-like"/>
    <property type="match status" value="1"/>
</dbReference>
<dbReference type="CDD" id="cd06139">
    <property type="entry name" value="DNA_polA_I_Ecoli_like_exo"/>
    <property type="match status" value="1"/>
</dbReference>
<evidence type="ECO:0000256" key="11">
    <source>
        <dbReference type="ARBA" id="ARBA00022839"/>
    </source>
</evidence>
<proteinExistence type="inferred from homology"/>
<evidence type="ECO:0000256" key="9">
    <source>
        <dbReference type="ARBA" id="ARBA00022763"/>
    </source>
</evidence>
<dbReference type="InterPro" id="IPR020046">
    <property type="entry name" value="5-3_exonucl_a-hlix_arch_N"/>
</dbReference>
<keyword evidence="5 17" id="KW-0808">Transferase</keyword>
<dbReference type="SMART" id="SM00279">
    <property type="entry name" value="HhH2"/>
    <property type="match status" value="1"/>
</dbReference>
<dbReference type="AlphaFoldDB" id="A0A934QFZ8"/>
<keyword evidence="13 17" id="KW-0238">DNA-binding</keyword>
<evidence type="ECO:0000256" key="13">
    <source>
        <dbReference type="ARBA" id="ARBA00023125"/>
    </source>
</evidence>
<keyword evidence="7 17" id="KW-0235">DNA replication</keyword>
<keyword evidence="8" id="KW-0540">Nuclease</keyword>
<evidence type="ECO:0000256" key="1">
    <source>
        <dbReference type="ARBA" id="ARBA00007705"/>
    </source>
</evidence>
<dbReference type="CDD" id="cd08637">
    <property type="entry name" value="DNA_pol_A_pol_I_C"/>
    <property type="match status" value="1"/>
</dbReference>
<dbReference type="SMART" id="SM00482">
    <property type="entry name" value="POLAc"/>
    <property type="match status" value="1"/>
</dbReference>
<dbReference type="InterPro" id="IPR002421">
    <property type="entry name" value="5-3_exonuclease"/>
</dbReference>
<keyword evidence="10 17" id="KW-0378">Hydrolase</keyword>
<dbReference type="SUPFAM" id="SSF56672">
    <property type="entry name" value="DNA/RNA polymerases"/>
    <property type="match status" value="1"/>
</dbReference>
<evidence type="ECO:0000313" key="22">
    <source>
        <dbReference type="EMBL" id="MBK1696084.1"/>
    </source>
</evidence>
<dbReference type="InterPro" id="IPR001098">
    <property type="entry name" value="DNA-dir_DNA_pol_A_palm_dom"/>
</dbReference>
<dbReference type="InterPro" id="IPR036397">
    <property type="entry name" value="RNaseH_sf"/>
</dbReference>
<keyword evidence="6 17" id="KW-0548">Nucleotidyltransferase</keyword>
<dbReference type="InterPro" id="IPR002298">
    <property type="entry name" value="DNA_polymerase_A"/>
</dbReference>
<dbReference type="GO" id="GO:0008409">
    <property type="term" value="F:5'-3' exonuclease activity"/>
    <property type="evidence" value="ECO:0007669"/>
    <property type="project" value="UniProtKB-UniRule"/>
</dbReference>
<dbReference type="GO" id="GO:0006302">
    <property type="term" value="P:double-strand break repair"/>
    <property type="evidence" value="ECO:0007669"/>
    <property type="project" value="TreeGrafter"/>
</dbReference>
<dbReference type="Pfam" id="PF02739">
    <property type="entry name" value="5_3_exonuc_N"/>
    <property type="match status" value="1"/>
</dbReference>
<feature type="domain" description="DNA-directed DNA polymerase family A palm" evidence="21">
    <location>
        <begin position="699"/>
        <end position="905"/>
    </location>
</feature>
<dbReference type="Proteomes" id="UP000778970">
    <property type="component" value="Unassembled WGS sequence"/>
</dbReference>
<dbReference type="SUPFAM" id="SSF47807">
    <property type="entry name" value="5' to 3' exonuclease, C-terminal subdomain"/>
    <property type="match status" value="1"/>
</dbReference>
<reference evidence="22" key="1">
    <citation type="submission" date="2017-08" db="EMBL/GenBank/DDBJ databases">
        <authorList>
            <person name="Imhoff J.F."/>
            <person name="Rahn T."/>
            <person name="Kuenzel S."/>
            <person name="Neulinger S.C."/>
        </authorList>
    </citation>
    <scope>NUCLEOTIDE SEQUENCE</scope>
    <source>
        <strain evidence="22">DSM 9154</strain>
    </source>
</reference>
<dbReference type="InterPro" id="IPR002562">
    <property type="entry name" value="3'-5'_exonuclease_dom"/>
</dbReference>
<dbReference type="NCBIfam" id="NF004397">
    <property type="entry name" value="PRK05755.1"/>
    <property type="match status" value="1"/>
</dbReference>
<dbReference type="SMART" id="SM00475">
    <property type="entry name" value="53EXOc"/>
    <property type="match status" value="1"/>
</dbReference>
<feature type="compositionally biased region" description="Polar residues" evidence="18">
    <location>
        <begin position="14"/>
        <end position="26"/>
    </location>
</feature>
<evidence type="ECO:0000256" key="16">
    <source>
        <dbReference type="NCBIfam" id="TIGR00593"/>
    </source>
</evidence>
<dbReference type="PRINTS" id="PR00868">
    <property type="entry name" value="DNAPOLI"/>
</dbReference>
<evidence type="ECO:0000256" key="10">
    <source>
        <dbReference type="ARBA" id="ARBA00022801"/>
    </source>
</evidence>
<evidence type="ECO:0000313" key="23">
    <source>
        <dbReference type="Proteomes" id="UP000778970"/>
    </source>
</evidence>
<dbReference type="EC" id="2.7.7.7" evidence="3 16"/>
<evidence type="ECO:0000256" key="3">
    <source>
        <dbReference type="ARBA" id="ARBA00012417"/>
    </source>
</evidence>
<keyword evidence="14 17" id="KW-0234">DNA repair</keyword>
<comment type="similarity">
    <text evidence="1 17">Belongs to the DNA polymerase type-A family.</text>
</comment>
<dbReference type="GO" id="GO:0003677">
    <property type="term" value="F:DNA binding"/>
    <property type="evidence" value="ECO:0007669"/>
    <property type="project" value="UniProtKB-UniRule"/>
</dbReference>
<evidence type="ECO:0000256" key="18">
    <source>
        <dbReference type="SAM" id="MobiDB-lite"/>
    </source>
</evidence>
<dbReference type="Gene3D" id="1.20.1060.10">
    <property type="entry name" value="Taq DNA Polymerase, Chain T, domain 4"/>
    <property type="match status" value="1"/>
</dbReference>
<keyword evidence="23" id="KW-1185">Reference proteome</keyword>
<feature type="domain" description="5'-3' exonuclease" evidence="20">
    <location>
        <begin position="35"/>
        <end position="292"/>
    </location>
</feature>
<dbReference type="FunFam" id="1.10.150.20:FF:000002">
    <property type="entry name" value="DNA polymerase I"/>
    <property type="match status" value="1"/>
</dbReference>
<dbReference type="FunFam" id="1.20.1060.10:FF:000001">
    <property type="entry name" value="DNA polymerase I"/>
    <property type="match status" value="1"/>
</dbReference>
<evidence type="ECO:0000259" key="21">
    <source>
        <dbReference type="SMART" id="SM00482"/>
    </source>
</evidence>
<dbReference type="InterPro" id="IPR043502">
    <property type="entry name" value="DNA/RNA_pol_sf"/>
</dbReference>
<dbReference type="FunFam" id="1.10.150.20:FF:000003">
    <property type="entry name" value="DNA polymerase I"/>
    <property type="match status" value="1"/>
</dbReference>
<evidence type="ECO:0000256" key="7">
    <source>
        <dbReference type="ARBA" id="ARBA00022705"/>
    </source>
</evidence>
<dbReference type="Gene3D" id="3.30.70.370">
    <property type="match status" value="1"/>
</dbReference>
<dbReference type="InterPro" id="IPR020045">
    <property type="entry name" value="DNA_polI_H3TH"/>
</dbReference>
<dbReference type="SUPFAM" id="SSF53098">
    <property type="entry name" value="Ribonuclease H-like"/>
    <property type="match status" value="1"/>
</dbReference>
<dbReference type="NCBIfam" id="TIGR00593">
    <property type="entry name" value="pola"/>
    <property type="match status" value="1"/>
</dbReference>
<dbReference type="Pfam" id="PF00476">
    <property type="entry name" value="DNA_pol_A"/>
    <property type="match status" value="1"/>
</dbReference>
<name>A0A934QFZ8_9PROT</name>
<dbReference type="GO" id="GO:0003887">
    <property type="term" value="F:DNA-directed DNA polymerase activity"/>
    <property type="evidence" value="ECO:0007669"/>
    <property type="project" value="UniProtKB-UniRule"/>
</dbReference>
<dbReference type="PROSITE" id="PS00447">
    <property type="entry name" value="DNA_POLYMERASE_A"/>
    <property type="match status" value="1"/>
</dbReference>
<dbReference type="SMART" id="SM00474">
    <property type="entry name" value="35EXOc"/>
    <property type="match status" value="1"/>
</dbReference>
<protein>
    <recommendedName>
        <fullName evidence="4 16">DNA polymerase I</fullName>
        <ecNumber evidence="3 16">2.7.7.7</ecNumber>
    </recommendedName>
</protein>
<dbReference type="PANTHER" id="PTHR10133">
    <property type="entry name" value="DNA POLYMERASE I"/>
    <property type="match status" value="1"/>
</dbReference>
<dbReference type="InterPro" id="IPR018320">
    <property type="entry name" value="DNA_polymerase_1"/>
</dbReference>
<evidence type="ECO:0000256" key="12">
    <source>
        <dbReference type="ARBA" id="ARBA00022932"/>
    </source>
</evidence>
<feature type="domain" description="3'-5' exonuclease" evidence="19">
    <location>
        <begin position="334"/>
        <end position="530"/>
    </location>
</feature>
<dbReference type="GO" id="GO:0006261">
    <property type="term" value="P:DNA-templated DNA replication"/>
    <property type="evidence" value="ECO:0007669"/>
    <property type="project" value="UniProtKB-UniRule"/>
</dbReference>
<dbReference type="InterPro" id="IPR008918">
    <property type="entry name" value="HhH2"/>
</dbReference>
<evidence type="ECO:0000256" key="15">
    <source>
        <dbReference type="ARBA" id="ARBA00049244"/>
    </source>
</evidence>
<feature type="region of interest" description="Disordered" evidence="18">
    <location>
        <begin position="1"/>
        <end position="29"/>
    </location>
</feature>
<evidence type="ECO:0000256" key="2">
    <source>
        <dbReference type="ARBA" id="ARBA00011541"/>
    </source>
</evidence>
<dbReference type="CDD" id="cd09859">
    <property type="entry name" value="PIN_53EXO"/>
    <property type="match status" value="1"/>
</dbReference>
<dbReference type="Gene3D" id="3.40.50.1010">
    <property type="entry name" value="5'-nuclease"/>
    <property type="match status" value="1"/>
</dbReference>
<dbReference type="GO" id="GO:0008408">
    <property type="term" value="F:3'-5' exonuclease activity"/>
    <property type="evidence" value="ECO:0007669"/>
    <property type="project" value="UniProtKB-UniRule"/>
</dbReference>
<dbReference type="InterPro" id="IPR036279">
    <property type="entry name" value="5-3_exonuclease_C_sf"/>
</dbReference>
<evidence type="ECO:0000256" key="17">
    <source>
        <dbReference type="RuleBase" id="RU004460"/>
    </source>
</evidence>
<evidence type="ECO:0000259" key="20">
    <source>
        <dbReference type="SMART" id="SM00475"/>
    </source>
</evidence>